<accession>A0A2J6QTJ3</accession>
<keyword evidence="2" id="KW-1185">Reference proteome</keyword>
<gene>
    <name evidence="1" type="ORF">L207DRAFT_520873</name>
</gene>
<evidence type="ECO:0000313" key="1">
    <source>
        <dbReference type="EMBL" id="PMD29586.1"/>
    </source>
</evidence>
<name>A0A2J6QTJ3_HYAVF</name>
<evidence type="ECO:0000313" key="2">
    <source>
        <dbReference type="Proteomes" id="UP000235786"/>
    </source>
</evidence>
<feature type="non-terminal residue" evidence="1">
    <location>
        <position position="62"/>
    </location>
</feature>
<protein>
    <recommendedName>
        <fullName evidence="3">CR-type domain-containing protein</fullName>
    </recommendedName>
</protein>
<reference evidence="1 2" key="1">
    <citation type="submission" date="2016-04" db="EMBL/GenBank/DDBJ databases">
        <title>A degradative enzymes factory behind the ericoid mycorrhizal symbiosis.</title>
        <authorList>
            <consortium name="DOE Joint Genome Institute"/>
            <person name="Martino E."/>
            <person name="Morin E."/>
            <person name="Grelet G."/>
            <person name="Kuo A."/>
            <person name="Kohler A."/>
            <person name="Daghino S."/>
            <person name="Barry K."/>
            <person name="Choi C."/>
            <person name="Cichocki N."/>
            <person name="Clum A."/>
            <person name="Copeland A."/>
            <person name="Hainaut M."/>
            <person name="Haridas S."/>
            <person name="Labutti K."/>
            <person name="Lindquist E."/>
            <person name="Lipzen A."/>
            <person name="Khouja H.-R."/>
            <person name="Murat C."/>
            <person name="Ohm R."/>
            <person name="Olson A."/>
            <person name="Spatafora J."/>
            <person name="Veneault-Fourrey C."/>
            <person name="Henrissat B."/>
            <person name="Grigoriev I."/>
            <person name="Martin F."/>
            <person name="Perotto S."/>
        </authorList>
    </citation>
    <scope>NUCLEOTIDE SEQUENCE [LARGE SCALE GENOMIC DNA]</scope>
    <source>
        <strain evidence="1 2">F</strain>
    </source>
</reference>
<organism evidence="1 2">
    <name type="scientific">Hyaloscypha variabilis (strain UAMH 11265 / GT02V1 / F)</name>
    <name type="common">Meliniomyces variabilis</name>
    <dbReference type="NCBI Taxonomy" id="1149755"/>
    <lineage>
        <taxon>Eukaryota</taxon>
        <taxon>Fungi</taxon>
        <taxon>Dikarya</taxon>
        <taxon>Ascomycota</taxon>
        <taxon>Pezizomycotina</taxon>
        <taxon>Leotiomycetes</taxon>
        <taxon>Helotiales</taxon>
        <taxon>Hyaloscyphaceae</taxon>
        <taxon>Hyaloscypha</taxon>
        <taxon>Hyaloscypha variabilis</taxon>
    </lineage>
</organism>
<dbReference type="AlphaFoldDB" id="A0A2J6QTJ3"/>
<evidence type="ECO:0008006" key="3">
    <source>
        <dbReference type="Google" id="ProtNLM"/>
    </source>
</evidence>
<dbReference type="EMBL" id="KZ613973">
    <property type="protein sequence ID" value="PMD29586.1"/>
    <property type="molecule type" value="Genomic_DNA"/>
</dbReference>
<dbReference type="Proteomes" id="UP000235786">
    <property type="component" value="Unassembled WGS sequence"/>
</dbReference>
<sequence>MPGKAITCTDCGGKKQFKHTCADCDGTGKNKKGKECEGCKGKELKENCGACDGTGETYEIDS</sequence>
<proteinExistence type="predicted"/>